<dbReference type="EMBL" id="GGEC01068142">
    <property type="protein sequence ID" value="MBX48626.1"/>
    <property type="molecule type" value="Transcribed_RNA"/>
</dbReference>
<organism evidence="2">
    <name type="scientific">Rhizophora mucronata</name>
    <name type="common">Asiatic mangrove</name>
    <dbReference type="NCBI Taxonomy" id="61149"/>
    <lineage>
        <taxon>Eukaryota</taxon>
        <taxon>Viridiplantae</taxon>
        <taxon>Streptophyta</taxon>
        <taxon>Embryophyta</taxon>
        <taxon>Tracheophyta</taxon>
        <taxon>Spermatophyta</taxon>
        <taxon>Magnoliopsida</taxon>
        <taxon>eudicotyledons</taxon>
        <taxon>Gunneridae</taxon>
        <taxon>Pentapetalae</taxon>
        <taxon>rosids</taxon>
        <taxon>fabids</taxon>
        <taxon>Malpighiales</taxon>
        <taxon>Rhizophoraceae</taxon>
        <taxon>Rhizophora</taxon>
    </lineage>
</organism>
<accession>A0A2P2P1E7</accession>
<sequence>MFSKSYSQFTLACFLLMSYIVLFSYR</sequence>
<proteinExistence type="predicted"/>
<keyword evidence="1" id="KW-0812">Transmembrane</keyword>
<name>A0A2P2P1E7_RHIMU</name>
<evidence type="ECO:0000313" key="2">
    <source>
        <dbReference type="EMBL" id="MBX48626.1"/>
    </source>
</evidence>
<evidence type="ECO:0000256" key="1">
    <source>
        <dbReference type="SAM" id="Phobius"/>
    </source>
</evidence>
<reference evidence="2" key="1">
    <citation type="submission" date="2018-02" db="EMBL/GenBank/DDBJ databases">
        <title>Rhizophora mucronata_Transcriptome.</title>
        <authorList>
            <person name="Meera S.P."/>
            <person name="Sreeshan A."/>
            <person name="Augustine A."/>
        </authorList>
    </citation>
    <scope>NUCLEOTIDE SEQUENCE</scope>
    <source>
        <tissue evidence="2">Leaf</tissue>
    </source>
</reference>
<keyword evidence="1" id="KW-1133">Transmembrane helix</keyword>
<protein>
    <submittedName>
        <fullName evidence="2">Uncharacterized protein</fullName>
    </submittedName>
</protein>
<feature type="transmembrane region" description="Helical" evidence="1">
    <location>
        <begin position="6"/>
        <end position="25"/>
    </location>
</feature>
<dbReference type="AlphaFoldDB" id="A0A2P2P1E7"/>
<keyword evidence="1" id="KW-0472">Membrane</keyword>